<dbReference type="SFLD" id="SFLDS00029">
    <property type="entry name" value="Radical_SAM"/>
    <property type="match status" value="1"/>
</dbReference>
<dbReference type="CDD" id="cd21117">
    <property type="entry name" value="Twitch_MoaA"/>
    <property type="match status" value="1"/>
</dbReference>
<keyword evidence="5 10" id="KW-0408">Iron</keyword>
<dbReference type="SMART" id="SM00729">
    <property type="entry name" value="Elp3"/>
    <property type="match status" value="1"/>
</dbReference>
<dbReference type="SFLD" id="SFLDG01386">
    <property type="entry name" value="main_SPASM_domain-containing"/>
    <property type="match status" value="1"/>
</dbReference>
<dbReference type="NCBIfam" id="TIGR02666">
    <property type="entry name" value="moaA"/>
    <property type="match status" value="1"/>
</dbReference>
<dbReference type="InterPro" id="IPR010505">
    <property type="entry name" value="MoaA_twitch"/>
</dbReference>
<evidence type="ECO:0000256" key="1">
    <source>
        <dbReference type="ARBA" id="ARBA00022485"/>
    </source>
</evidence>
<feature type="binding site" evidence="10">
    <location>
        <position position="26"/>
    </location>
    <ligand>
        <name>S-adenosyl-L-methionine</name>
        <dbReference type="ChEBI" id="CHEBI:59789"/>
    </ligand>
</feature>
<dbReference type="AlphaFoldDB" id="A0AAX2J6B8"/>
<feature type="binding site" evidence="10">
    <location>
        <position position="118"/>
    </location>
    <ligand>
        <name>S-adenosyl-L-methionine</name>
        <dbReference type="ChEBI" id="CHEBI:59789"/>
    </ligand>
</feature>
<protein>
    <recommendedName>
        <fullName evidence="10">GTP 3',8-cyclase</fullName>
        <ecNumber evidence="10">4.1.99.22</ecNumber>
    </recommendedName>
    <alternativeName>
        <fullName evidence="10">Molybdenum cofactor biosynthesis protein A</fullName>
    </alternativeName>
</protein>
<feature type="binding site" evidence="10">
    <location>
        <position position="188"/>
    </location>
    <ligand>
        <name>S-adenosyl-L-methionine</name>
        <dbReference type="ChEBI" id="CHEBI:59789"/>
    </ligand>
</feature>
<evidence type="ECO:0000256" key="7">
    <source>
        <dbReference type="ARBA" id="ARBA00023134"/>
    </source>
</evidence>
<feature type="domain" description="Radical SAM core" evidence="11">
    <location>
        <begin position="4"/>
        <end position="227"/>
    </location>
</feature>
<evidence type="ECO:0000256" key="3">
    <source>
        <dbReference type="ARBA" id="ARBA00022723"/>
    </source>
</evidence>
<name>A0AAX2J6B8_9FUSO</name>
<dbReference type="GO" id="GO:0061799">
    <property type="term" value="F:cyclic pyranopterin monophosphate synthase activity"/>
    <property type="evidence" value="ECO:0007669"/>
    <property type="project" value="TreeGrafter"/>
</dbReference>
<dbReference type="InterPro" id="IPR040064">
    <property type="entry name" value="MoaA-like"/>
</dbReference>
<dbReference type="InterPro" id="IPR013785">
    <property type="entry name" value="Aldolase_TIM"/>
</dbReference>
<comment type="subunit">
    <text evidence="10">Monomer and homodimer.</text>
</comment>
<reference evidence="12 13" key="1">
    <citation type="submission" date="2018-06" db="EMBL/GenBank/DDBJ databases">
        <authorList>
            <consortium name="Pathogen Informatics"/>
            <person name="Doyle S."/>
        </authorList>
    </citation>
    <scope>NUCLEOTIDE SEQUENCE [LARGE SCALE GENOMIC DNA]</scope>
    <source>
        <strain evidence="12 13">NCTC12112</strain>
    </source>
</reference>
<keyword evidence="8 10" id="KW-0501">Molybdenum cofactor biosynthesis</keyword>
<dbReference type="InterPro" id="IPR013483">
    <property type="entry name" value="MoaA"/>
</dbReference>
<feature type="binding site" evidence="10">
    <location>
        <begin position="255"/>
        <end position="257"/>
    </location>
    <ligand>
        <name>GTP</name>
        <dbReference type="ChEBI" id="CHEBI:37565"/>
    </ligand>
</feature>
<dbReference type="KEGG" id="ful:C4N20_08045"/>
<comment type="similarity">
    <text evidence="10">Belongs to the radical SAM superfamily. MoaA family.</text>
</comment>
<dbReference type="GO" id="GO:0046872">
    <property type="term" value="F:metal ion binding"/>
    <property type="evidence" value="ECO:0007669"/>
    <property type="project" value="UniProtKB-KW"/>
</dbReference>
<feature type="binding site" evidence="10">
    <location>
        <position position="20"/>
    </location>
    <ligand>
        <name>[4Fe-4S] cluster</name>
        <dbReference type="ChEBI" id="CHEBI:49883"/>
        <label>1</label>
        <note>4Fe-4S-S-AdoMet</note>
    </ligand>
</feature>
<dbReference type="CDD" id="cd01335">
    <property type="entry name" value="Radical_SAM"/>
    <property type="match status" value="1"/>
</dbReference>
<evidence type="ECO:0000256" key="9">
    <source>
        <dbReference type="ARBA" id="ARBA00023239"/>
    </source>
</evidence>
<feature type="binding site" evidence="10">
    <location>
        <position position="27"/>
    </location>
    <ligand>
        <name>[4Fe-4S] cluster</name>
        <dbReference type="ChEBI" id="CHEBI:49883"/>
        <label>1</label>
        <note>4Fe-4S-S-AdoMet</note>
    </ligand>
</feature>
<keyword evidence="1 10" id="KW-0004">4Fe-4S</keyword>
<dbReference type="HAMAP" id="MF_01225_B">
    <property type="entry name" value="MoaA_B"/>
    <property type="match status" value="1"/>
</dbReference>
<evidence type="ECO:0000256" key="4">
    <source>
        <dbReference type="ARBA" id="ARBA00022741"/>
    </source>
</evidence>
<feature type="binding site" evidence="10">
    <location>
        <position position="67"/>
    </location>
    <ligand>
        <name>S-adenosyl-L-methionine</name>
        <dbReference type="ChEBI" id="CHEBI:59789"/>
    </ligand>
</feature>
<dbReference type="InterPro" id="IPR058240">
    <property type="entry name" value="rSAM_sf"/>
</dbReference>
<comment type="catalytic activity">
    <reaction evidence="10">
        <text>GTP + AH2 + S-adenosyl-L-methionine = (8S)-3',8-cyclo-7,8-dihydroguanosine 5'-triphosphate + 5'-deoxyadenosine + L-methionine + A + H(+)</text>
        <dbReference type="Rhea" id="RHEA:49576"/>
        <dbReference type="ChEBI" id="CHEBI:13193"/>
        <dbReference type="ChEBI" id="CHEBI:15378"/>
        <dbReference type="ChEBI" id="CHEBI:17319"/>
        <dbReference type="ChEBI" id="CHEBI:17499"/>
        <dbReference type="ChEBI" id="CHEBI:37565"/>
        <dbReference type="ChEBI" id="CHEBI:57844"/>
        <dbReference type="ChEBI" id="CHEBI:59789"/>
        <dbReference type="ChEBI" id="CHEBI:131766"/>
        <dbReference type="EC" id="4.1.99.22"/>
    </reaction>
</comment>
<comment type="function">
    <text evidence="10">Catalyzes the cyclization of GTP to (8S)-3',8-cyclo-7,8-dihydroguanosine 5'-triphosphate.</text>
</comment>
<keyword evidence="7 10" id="KW-0342">GTP-binding</keyword>
<organism evidence="12 13">
    <name type="scientific">Fusobacterium ulcerans</name>
    <dbReference type="NCBI Taxonomy" id="861"/>
    <lineage>
        <taxon>Bacteria</taxon>
        <taxon>Fusobacteriati</taxon>
        <taxon>Fusobacteriota</taxon>
        <taxon>Fusobacteriia</taxon>
        <taxon>Fusobacteriales</taxon>
        <taxon>Fusobacteriaceae</taxon>
        <taxon>Fusobacterium</taxon>
    </lineage>
</organism>
<evidence type="ECO:0000256" key="10">
    <source>
        <dbReference type="HAMAP-Rule" id="MF_01225"/>
    </source>
</evidence>
<evidence type="ECO:0000313" key="12">
    <source>
        <dbReference type="EMBL" id="SQI99505.1"/>
    </source>
</evidence>
<feature type="binding site" evidence="10">
    <location>
        <position position="13"/>
    </location>
    <ligand>
        <name>GTP</name>
        <dbReference type="ChEBI" id="CHEBI:37565"/>
    </ligand>
</feature>
<feature type="binding site" evidence="10">
    <location>
        <position position="250"/>
    </location>
    <ligand>
        <name>[4Fe-4S] cluster</name>
        <dbReference type="ChEBI" id="CHEBI:49883"/>
        <label>2</label>
        <note>4Fe-4S-substrate</note>
    </ligand>
</feature>
<feature type="binding site" evidence="10">
    <location>
        <position position="24"/>
    </location>
    <ligand>
        <name>[4Fe-4S] cluster</name>
        <dbReference type="ChEBI" id="CHEBI:49883"/>
        <label>1</label>
        <note>4Fe-4S-S-AdoMet</note>
    </ligand>
</feature>
<proteinExistence type="inferred from homology"/>
<dbReference type="PANTHER" id="PTHR22960:SF0">
    <property type="entry name" value="MOLYBDENUM COFACTOR BIOSYNTHESIS PROTEIN 1"/>
    <property type="match status" value="1"/>
</dbReference>
<dbReference type="GO" id="GO:1904047">
    <property type="term" value="F:S-adenosyl-L-methionine binding"/>
    <property type="evidence" value="ECO:0007669"/>
    <property type="project" value="UniProtKB-UniRule"/>
</dbReference>
<dbReference type="Gene3D" id="3.20.20.70">
    <property type="entry name" value="Aldolase class I"/>
    <property type="match status" value="1"/>
</dbReference>
<dbReference type="EC" id="4.1.99.22" evidence="10"/>
<evidence type="ECO:0000256" key="8">
    <source>
        <dbReference type="ARBA" id="ARBA00023150"/>
    </source>
</evidence>
<sequence length="324" mass="36564">MLDKYRRKIDYLRISIIDKCNLKCIYCMPEESVESIEKDELLTFEEIERICIAAAEIGIKKIKITGGEPLIRKEVAGLVKKIKLIKGIENVTLTTNGILLEKNIEELAQAGIDGINISLDSLKEKKYHEITRCGYLKDVLSGIESVVNKKIKLKLNCVIIKNINEDEIIEIAGLAQKYPIDVRFIELMPIGYGKEFSSVSNEVIKGKLETYFGKLILSETTHGNGPAEYFDINGFKGSVGFISALSHIFCDSCNRIRITCDGSIKLCLNYDNGLNVKEKIRSGISNDELKDYLYHCIIEKPLYHGFNESKKDSTEHRKMIQIGG</sequence>
<keyword evidence="4 10" id="KW-0547">Nucleotide-binding</keyword>
<dbReference type="PANTHER" id="PTHR22960">
    <property type="entry name" value="MOLYBDOPTERIN COFACTOR SYNTHESIS PROTEIN A"/>
    <property type="match status" value="1"/>
</dbReference>
<dbReference type="EMBL" id="LS483487">
    <property type="protein sequence ID" value="SQI99505.1"/>
    <property type="molecule type" value="Genomic_DNA"/>
</dbReference>
<dbReference type="GO" id="GO:0006777">
    <property type="term" value="P:Mo-molybdopterin cofactor biosynthetic process"/>
    <property type="evidence" value="ECO:0007669"/>
    <property type="project" value="UniProtKB-UniRule"/>
</dbReference>
<comment type="caution">
    <text evidence="10">Lacks conserved residue(s) required for the propagation of feature annotation.</text>
</comment>
<dbReference type="InterPro" id="IPR050105">
    <property type="entry name" value="MoCo_biosynth_MoaA/MoaC"/>
</dbReference>
<gene>
    <name evidence="12" type="primary">moaA_1</name>
    <name evidence="10" type="synonym">moaA</name>
    <name evidence="12" type="ORF">NCTC12112_00158</name>
</gene>
<evidence type="ECO:0000256" key="2">
    <source>
        <dbReference type="ARBA" id="ARBA00022691"/>
    </source>
</evidence>
<dbReference type="SFLD" id="SFLDG01067">
    <property type="entry name" value="SPASM/twitch_domain_containing"/>
    <property type="match status" value="1"/>
</dbReference>
<dbReference type="GO" id="GO:0051539">
    <property type="term" value="F:4 iron, 4 sulfur cluster binding"/>
    <property type="evidence" value="ECO:0007669"/>
    <property type="project" value="UniProtKB-UniRule"/>
</dbReference>
<dbReference type="SFLD" id="SFLDG01383">
    <property type="entry name" value="cyclic_pyranopterin_phosphate"/>
    <property type="match status" value="1"/>
</dbReference>
<dbReference type="GO" id="GO:0061798">
    <property type="term" value="F:GTP 3',8'-cyclase activity"/>
    <property type="evidence" value="ECO:0007669"/>
    <property type="project" value="UniProtKB-UniRule"/>
</dbReference>
<accession>A0AAX2J6B8</accession>
<dbReference type="InterPro" id="IPR006638">
    <property type="entry name" value="Elp3/MiaA/NifB-like_rSAM"/>
</dbReference>
<dbReference type="InterPro" id="IPR007197">
    <property type="entry name" value="rSAM"/>
</dbReference>
<comment type="pathway">
    <text evidence="10">Cofactor biosynthesis; molybdopterin biosynthesis.</text>
</comment>
<keyword evidence="6 10" id="KW-0411">Iron-sulfur</keyword>
<comment type="cofactor">
    <cofactor evidence="10">
        <name>[4Fe-4S] cluster</name>
        <dbReference type="ChEBI" id="CHEBI:49883"/>
    </cofactor>
    <text evidence="10">Binds 2 [4Fe-4S] clusters. Binds 1 [4Fe-4S] cluster coordinated with 3 cysteines and an exchangeable S-adenosyl-L-methionine and 1 [4Fe-4S] cluster coordinated with 3 cysteines and the GTP-derived substrate.</text>
</comment>
<feature type="binding site" evidence="10">
    <location>
        <position position="267"/>
    </location>
    <ligand>
        <name>[4Fe-4S] cluster</name>
        <dbReference type="ChEBI" id="CHEBI:49883"/>
        <label>2</label>
        <note>4Fe-4S-substrate</note>
    </ligand>
</feature>
<dbReference type="Proteomes" id="UP000249008">
    <property type="component" value="Chromosome 1"/>
</dbReference>
<evidence type="ECO:0000256" key="5">
    <source>
        <dbReference type="ARBA" id="ARBA00023004"/>
    </source>
</evidence>
<dbReference type="Pfam" id="PF04055">
    <property type="entry name" value="Radical_SAM"/>
    <property type="match status" value="1"/>
</dbReference>
<keyword evidence="2 10" id="KW-0949">S-adenosyl-L-methionine</keyword>
<keyword evidence="9 10" id="KW-0456">Lyase</keyword>
<dbReference type="SUPFAM" id="SSF102114">
    <property type="entry name" value="Radical SAM enzymes"/>
    <property type="match status" value="1"/>
</dbReference>
<keyword evidence="3 10" id="KW-0479">Metal-binding</keyword>
<evidence type="ECO:0000313" key="13">
    <source>
        <dbReference type="Proteomes" id="UP000249008"/>
    </source>
</evidence>
<dbReference type="GO" id="GO:0005525">
    <property type="term" value="F:GTP binding"/>
    <property type="evidence" value="ECO:0007669"/>
    <property type="project" value="UniProtKB-UniRule"/>
</dbReference>
<feature type="binding site" evidence="10">
    <location>
        <position position="154"/>
    </location>
    <ligand>
        <name>GTP</name>
        <dbReference type="ChEBI" id="CHEBI:37565"/>
    </ligand>
</feature>
<feature type="binding site" evidence="10">
    <location>
        <position position="253"/>
    </location>
    <ligand>
        <name>[4Fe-4S] cluster</name>
        <dbReference type="ChEBI" id="CHEBI:49883"/>
        <label>2</label>
        <note>4Fe-4S-substrate</note>
    </ligand>
</feature>
<dbReference type="PROSITE" id="PS51918">
    <property type="entry name" value="RADICAL_SAM"/>
    <property type="match status" value="1"/>
</dbReference>
<dbReference type="Pfam" id="PF06463">
    <property type="entry name" value="Mob_synth_C"/>
    <property type="match status" value="1"/>
</dbReference>
<evidence type="ECO:0000256" key="6">
    <source>
        <dbReference type="ARBA" id="ARBA00023014"/>
    </source>
</evidence>
<evidence type="ECO:0000259" key="11">
    <source>
        <dbReference type="PROSITE" id="PS51918"/>
    </source>
</evidence>
<feature type="binding site" evidence="10">
    <location>
        <position position="94"/>
    </location>
    <ligand>
        <name>GTP</name>
        <dbReference type="ChEBI" id="CHEBI:37565"/>
    </ligand>
</feature>